<dbReference type="EMBL" id="BLXT01006392">
    <property type="protein sequence ID" value="GFO31318.1"/>
    <property type="molecule type" value="Genomic_DNA"/>
</dbReference>
<protein>
    <submittedName>
        <fullName evidence="1">Uncharacterized protein</fullName>
    </submittedName>
</protein>
<sequence>MKPSWSSGIELITEVEVWCGNSYVTSLSISESLKNLISKLFKEVACRTGSRSPNLSRRRAVLTGVTTWGSDGPAIRSKPDNLEAPTECCNAVLDGYL</sequence>
<comment type="caution">
    <text evidence="1">The sequence shown here is derived from an EMBL/GenBank/DDBJ whole genome shotgun (WGS) entry which is preliminary data.</text>
</comment>
<dbReference type="Proteomes" id="UP000735302">
    <property type="component" value="Unassembled WGS sequence"/>
</dbReference>
<gene>
    <name evidence="1" type="ORF">PoB_005782300</name>
</gene>
<keyword evidence="2" id="KW-1185">Reference proteome</keyword>
<organism evidence="1 2">
    <name type="scientific">Plakobranchus ocellatus</name>
    <dbReference type="NCBI Taxonomy" id="259542"/>
    <lineage>
        <taxon>Eukaryota</taxon>
        <taxon>Metazoa</taxon>
        <taxon>Spiralia</taxon>
        <taxon>Lophotrochozoa</taxon>
        <taxon>Mollusca</taxon>
        <taxon>Gastropoda</taxon>
        <taxon>Heterobranchia</taxon>
        <taxon>Euthyneura</taxon>
        <taxon>Panpulmonata</taxon>
        <taxon>Sacoglossa</taxon>
        <taxon>Placobranchoidea</taxon>
        <taxon>Plakobranchidae</taxon>
        <taxon>Plakobranchus</taxon>
    </lineage>
</organism>
<proteinExistence type="predicted"/>
<name>A0AAV4CJP6_9GAST</name>
<dbReference type="AlphaFoldDB" id="A0AAV4CJP6"/>
<evidence type="ECO:0000313" key="1">
    <source>
        <dbReference type="EMBL" id="GFO31318.1"/>
    </source>
</evidence>
<reference evidence="1 2" key="1">
    <citation type="journal article" date="2021" name="Elife">
        <title>Chloroplast acquisition without the gene transfer in kleptoplastic sea slugs, Plakobranchus ocellatus.</title>
        <authorList>
            <person name="Maeda T."/>
            <person name="Takahashi S."/>
            <person name="Yoshida T."/>
            <person name="Shimamura S."/>
            <person name="Takaki Y."/>
            <person name="Nagai Y."/>
            <person name="Toyoda A."/>
            <person name="Suzuki Y."/>
            <person name="Arimoto A."/>
            <person name="Ishii H."/>
            <person name="Satoh N."/>
            <person name="Nishiyama T."/>
            <person name="Hasebe M."/>
            <person name="Maruyama T."/>
            <person name="Minagawa J."/>
            <person name="Obokata J."/>
            <person name="Shigenobu S."/>
        </authorList>
    </citation>
    <scope>NUCLEOTIDE SEQUENCE [LARGE SCALE GENOMIC DNA]</scope>
</reference>
<evidence type="ECO:0000313" key="2">
    <source>
        <dbReference type="Proteomes" id="UP000735302"/>
    </source>
</evidence>
<accession>A0AAV4CJP6</accession>